<gene>
    <name evidence="2" type="ORF">MCOL_V219406</name>
</gene>
<dbReference type="Pfam" id="PF00144">
    <property type="entry name" value="Beta-lactamase"/>
    <property type="match status" value="1"/>
</dbReference>
<evidence type="ECO:0000259" key="1">
    <source>
        <dbReference type="Pfam" id="PF00144"/>
    </source>
</evidence>
<dbReference type="Gene3D" id="3.40.710.10">
    <property type="entry name" value="DD-peptidase/beta-lactamase superfamily"/>
    <property type="match status" value="1"/>
</dbReference>
<dbReference type="STRING" id="1041522.GCA_002105755_00570"/>
<feature type="domain" description="Beta-lactamase-related" evidence="1">
    <location>
        <begin position="1"/>
        <end position="343"/>
    </location>
</feature>
<comment type="caution">
    <text evidence="2">The sequence shown here is derived from an EMBL/GenBank/DDBJ whole genome shotgun (WGS) entry which is preliminary data.</text>
</comment>
<sequence>MVWQRGELLQVNEIGYRDVDAGLPMRRDTLFRIASMTKPVTVAAVMSLVDDGKLTLKDPVTRWAPELAGVRVLDDPHGPLDRTHPADRTILIEDLLTHTSGLAYGFSVSGPISKAYMRLPFNQGPDAWLAELAKLPLVHQPGDRVTYSHSIDLLGVIAARVEGKAFHEVLDERILGPAGMTDTGFFVSPEARRRAATMYSLDEQSRLHHGVMGPPHITPPSFCNAGGGLWSSADDYLRFVRMLLAGGTVDGVRVLSEESVRLMRTDRLTEEQKRHNFLGAPYWVGRGFGLNLSLVTDPARSTPLFGPGGLGTFSWPGAYGTWWQADPSADLILLYLIQNLPDLTVDAATAVAGNTSLAKLRTAQPRFVRSTYRALDL</sequence>
<dbReference type="Proteomes" id="UP000006455">
    <property type="component" value="Unassembled WGS sequence"/>
</dbReference>
<dbReference type="eggNOG" id="COG1680">
    <property type="taxonomic scope" value="Bacteria"/>
</dbReference>
<organism evidence="2 3">
    <name type="scientific">Mycobacterium colombiense CECT 3035</name>
    <dbReference type="NCBI Taxonomy" id="1041522"/>
    <lineage>
        <taxon>Bacteria</taxon>
        <taxon>Bacillati</taxon>
        <taxon>Actinomycetota</taxon>
        <taxon>Actinomycetes</taxon>
        <taxon>Mycobacteriales</taxon>
        <taxon>Mycobacteriaceae</taxon>
        <taxon>Mycobacterium</taxon>
        <taxon>Mycobacterium avium complex (MAC)</taxon>
    </lineage>
</organism>
<dbReference type="AlphaFoldDB" id="J4SE34"/>
<reference evidence="2 3" key="1">
    <citation type="journal article" date="2011" name="J. Bacteriol.">
        <title>Genome sequence of the Mycobacterium colombiense type strain, CECT 3035.</title>
        <authorList>
            <person name="Gonzalez-Perez M."/>
            <person name="Murcia M.I."/>
            <person name="Landsman D."/>
            <person name="Jordan I.K."/>
            <person name="Marino-Ramirez L."/>
        </authorList>
    </citation>
    <scope>NUCLEOTIDE SEQUENCE [LARGE SCALE GENOMIC DNA]</scope>
    <source>
        <strain evidence="2 3">CECT 3035</strain>
    </source>
</reference>
<dbReference type="SUPFAM" id="SSF56601">
    <property type="entry name" value="beta-lactamase/transpeptidase-like"/>
    <property type="match status" value="1"/>
</dbReference>
<protein>
    <submittedName>
        <fullName evidence="2">Beta-lactamase</fullName>
    </submittedName>
</protein>
<dbReference type="InterPro" id="IPR001466">
    <property type="entry name" value="Beta-lactam-related"/>
</dbReference>
<proteinExistence type="predicted"/>
<dbReference type="PANTHER" id="PTHR43283">
    <property type="entry name" value="BETA-LACTAMASE-RELATED"/>
    <property type="match status" value="1"/>
</dbReference>
<dbReference type="EMBL" id="AFVW02000006">
    <property type="protein sequence ID" value="EJO87095.1"/>
    <property type="molecule type" value="Genomic_DNA"/>
</dbReference>
<dbReference type="InterPro" id="IPR012338">
    <property type="entry name" value="Beta-lactam/transpept-like"/>
</dbReference>
<evidence type="ECO:0000313" key="2">
    <source>
        <dbReference type="EMBL" id="EJO87095.1"/>
    </source>
</evidence>
<evidence type="ECO:0000313" key="3">
    <source>
        <dbReference type="Proteomes" id="UP000006455"/>
    </source>
</evidence>
<name>J4SE34_9MYCO</name>
<dbReference type="PANTHER" id="PTHR43283:SF3">
    <property type="entry name" value="BETA-LACTAMASE FAMILY PROTEIN (AFU_ORTHOLOGUE AFUA_5G07500)"/>
    <property type="match status" value="1"/>
</dbReference>
<dbReference type="InterPro" id="IPR050789">
    <property type="entry name" value="Diverse_Enzym_Activities"/>
</dbReference>
<accession>J4SE34</accession>